<accession>A0A3B0CP59</accession>
<keyword evidence="1" id="KW-0472">Membrane</keyword>
<proteinExistence type="predicted"/>
<keyword evidence="1" id="KW-1133">Transmembrane helix</keyword>
<keyword evidence="3" id="KW-1185">Reference proteome</keyword>
<dbReference type="EMBL" id="RBAH01000003">
    <property type="protein sequence ID" value="RKN86047.1"/>
    <property type="molecule type" value="Genomic_DNA"/>
</dbReference>
<keyword evidence="1" id="KW-0812">Transmembrane</keyword>
<dbReference type="Pfam" id="PF14584">
    <property type="entry name" value="DUF4446"/>
    <property type="match status" value="1"/>
</dbReference>
<dbReference type="AlphaFoldDB" id="A0A3B0CP59"/>
<dbReference type="InterPro" id="IPR027981">
    <property type="entry name" value="DUF4446"/>
</dbReference>
<name>A0A3B0CP59_9BACL</name>
<protein>
    <submittedName>
        <fullName evidence="2">DUF4446 family protein</fullName>
    </submittedName>
</protein>
<organism evidence="2 3">
    <name type="scientific">Paenibacillus ginsengarvi</name>
    <dbReference type="NCBI Taxonomy" id="400777"/>
    <lineage>
        <taxon>Bacteria</taxon>
        <taxon>Bacillati</taxon>
        <taxon>Bacillota</taxon>
        <taxon>Bacilli</taxon>
        <taxon>Bacillales</taxon>
        <taxon>Paenibacillaceae</taxon>
        <taxon>Paenibacillus</taxon>
    </lineage>
</organism>
<feature type="transmembrane region" description="Helical" evidence="1">
    <location>
        <begin position="6"/>
        <end position="27"/>
    </location>
</feature>
<comment type="caution">
    <text evidence="2">The sequence shown here is derived from an EMBL/GenBank/DDBJ whole genome shotgun (WGS) entry which is preliminary data.</text>
</comment>
<evidence type="ECO:0000313" key="2">
    <source>
        <dbReference type="EMBL" id="RKN86047.1"/>
    </source>
</evidence>
<reference evidence="2 3" key="1">
    <citation type="journal article" date="2007" name="Int. J. Syst. Evol. Microbiol.">
        <title>Paenibacillus ginsengarvi sp. nov., isolated from soil from ginseng cultivation.</title>
        <authorList>
            <person name="Yoon M.H."/>
            <person name="Ten L.N."/>
            <person name="Im W.T."/>
        </authorList>
    </citation>
    <scope>NUCLEOTIDE SEQUENCE [LARGE SCALE GENOMIC DNA]</scope>
    <source>
        <strain evidence="2 3">KCTC 13059</strain>
    </source>
</reference>
<dbReference type="OrthoDB" id="5244042at2"/>
<sequence length="158" mass="17564">MLAGCAVLALLFIVVLIVLIALSVKLSRLRKSYEEMMGGVNETNIEQMLLEYKQKIDMAVASHETQNRRISDIESKLKTVTSKIGVVRYNAFGERGSDLSFSVAFLSDNQDGVVLSGIHNRDETHMYAKPISAGQSVYRLTPEEKDAIIQSLELVESK</sequence>
<gene>
    <name evidence="2" type="ORF">D7M11_06665</name>
</gene>
<dbReference type="Proteomes" id="UP000282311">
    <property type="component" value="Unassembled WGS sequence"/>
</dbReference>
<evidence type="ECO:0000256" key="1">
    <source>
        <dbReference type="SAM" id="Phobius"/>
    </source>
</evidence>
<evidence type="ECO:0000313" key="3">
    <source>
        <dbReference type="Proteomes" id="UP000282311"/>
    </source>
</evidence>